<proteinExistence type="predicted"/>
<name>A0A6C0F1B6_9ZZZZ</name>
<evidence type="ECO:0000256" key="1">
    <source>
        <dbReference type="SAM" id="MobiDB-lite"/>
    </source>
</evidence>
<protein>
    <submittedName>
        <fullName evidence="2">Uncharacterized protein</fullName>
    </submittedName>
</protein>
<evidence type="ECO:0000313" key="2">
    <source>
        <dbReference type="EMBL" id="QHT34832.1"/>
    </source>
</evidence>
<accession>A0A6C0F1B6</accession>
<dbReference type="EMBL" id="MN739010">
    <property type="protein sequence ID" value="QHT34832.1"/>
    <property type="molecule type" value="Genomic_DNA"/>
</dbReference>
<feature type="compositionally biased region" description="Low complexity" evidence="1">
    <location>
        <begin position="57"/>
        <end position="73"/>
    </location>
</feature>
<sequence>MVEGYANPTVLNGSAGNSAPVGGKRRSRKVRKVAASTIKKTLRKLGMKPKGRVVLKGGDVPATDAAAAPPAMGGRRRRGTRKSGLRKLFGL</sequence>
<dbReference type="AlphaFoldDB" id="A0A6C0F1B6"/>
<feature type="region of interest" description="Disordered" evidence="1">
    <location>
        <begin position="1"/>
        <end position="32"/>
    </location>
</feature>
<feature type="compositionally biased region" description="Basic residues" evidence="1">
    <location>
        <begin position="23"/>
        <end position="32"/>
    </location>
</feature>
<feature type="compositionally biased region" description="Basic residues" evidence="1">
    <location>
        <begin position="74"/>
        <end position="85"/>
    </location>
</feature>
<organism evidence="2">
    <name type="scientific">viral metagenome</name>
    <dbReference type="NCBI Taxonomy" id="1070528"/>
    <lineage>
        <taxon>unclassified sequences</taxon>
        <taxon>metagenomes</taxon>
        <taxon>organismal metagenomes</taxon>
    </lineage>
</organism>
<feature type="region of interest" description="Disordered" evidence="1">
    <location>
        <begin position="52"/>
        <end position="91"/>
    </location>
</feature>
<reference evidence="2" key="1">
    <citation type="journal article" date="2020" name="Nature">
        <title>Giant virus diversity and host interactions through global metagenomics.</title>
        <authorList>
            <person name="Schulz F."/>
            <person name="Roux S."/>
            <person name="Paez-Espino D."/>
            <person name="Jungbluth S."/>
            <person name="Walsh D.A."/>
            <person name="Denef V.J."/>
            <person name="McMahon K.D."/>
            <person name="Konstantinidis K.T."/>
            <person name="Eloe-Fadrosh E.A."/>
            <person name="Kyrpides N.C."/>
            <person name="Woyke T."/>
        </authorList>
    </citation>
    <scope>NUCLEOTIDE SEQUENCE</scope>
    <source>
        <strain evidence="2">GVMAG-M-3300009164-40</strain>
    </source>
</reference>